<evidence type="ECO:0000256" key="6">
    <source>
        <dbReference type="ARBA" id="ARBA00023310"/>
    </source>
</evidence>
<evidence type="ECO:0000256" key="2">
    <source>
        <dbReference type="ARBA" id="ARBA00022448"/>
    </source>
</evidence>
<dbReference type="InterPro" id="IPR000711">
    <property type="entry name" value="ATPase_OSCP/dsu"/>
</dbReference>
<evidence type="ECO:0000256" key="5">
    <source>
        <dbReference type="ARBA" id="ARBA00023136"/>
    </source>
</evidence>
<dbReference type="SUPFAM" id="SSF47928">
    <property type="entry name" value="N-terminal domain of the delta subunit of the F1F0-ATP synthase"/>
    <property type="match status" value="1"/>
</dbReference>
<evidence type="ECO:0000256" key="3">
    <source>
        <dbReference type="ARBA" id="ARBA00022781"/>
    </source>
</evidence>
<comment type="similarity">
    <text evidence="7">Belongs to the ATPase delta chain family.</text>
</comment>
<dbReference type="RefSeq" id="WP_072284185.1">
    <property type="nucleotide sequence ID" value="NZ_CP015519.1"/>
</dbReference>
<dbReference type="Proteomes" id="UP000182517">
    <property type="component" value="Chromosome"/>
</dbReference>
<dbReference type="GO" id="GO:0046933">
    <property type="term" value="F:proton-transporting ATP synthase activity, rotational mechanism"/>
    <property type="evidence" value="ECO:0007669"/>
    <property type="project" value="UniProtKB-UniRule"/>
</dbReference>
<dbReference type="InterPro" id="IPR026015">
    <property type="entry name" value="ATP_synth_OSCP/delta_N_sf"/>
</dbReference>
<sequence length="181" mass="20033">MSVSVISKRYARALVLLGQERNALDRFREEVNRLVRAFAVEKRLALLLESPSLPKAKKDAVLTGLVSLLQLSGEISNFLGLLQSKDRLRYLPQIEREFSHQADEALGVQRVQVHTAVPLEDSARDALSASLAERSGRQIVLEEHCDPALIGGLQVELDGQVLDGTVRTQLQRIAKTITEGE</sequence>
<evidence type="ECO:0000256" key="1">
    <source>
        <dbReference type="ARBA" id="ARBA00004370"/>
    </source>
</evidence>
<dbReference type="OrthoDB" id="9802471at2"/>
<dbReference type="AlphaFoldDB" id="A0A1L3GQJ6"/>
<keyword evidence="2 7" id="KW-0813">Transport</keyword>
<dbReference type="PANTHER" id="PTHR11910">
    <property type="entry name" value="ATP SYNTHASE DELTA CHAIN"/>
    <property type="match status" value="1"/>
</dbReference>
<dbReference type="KEGG" id="pef:A7E78_10350"/>
<evidence type="ECO:0000256" key="7">
    <source>
        <dbReference type="HAMAP-Rule" id="MF_01416"/>
    </source>
</evidence>
<keyword evidence="3 7" id="KW-0375">Hydrogen ion transport</keyword>
<accession>A0A1L3GQJ6</accession>
<comment type="function">
    <text evidence="7">This protein is part of the stalk that links CF(0) to CF(1). It either transmits conformational changes from CF(0) to CF(1) or is implicated in proton conduction.</text>
</comment>
<dbReference type="PRINTS" id="PR00125">
    <property type="entry name" value="ATPASEDELTA"/>
</dbReference>
<name>A0A1L3GQJ6_9BACT</name>
<keyword evidence="4 7" id="KW-0406">Ion transport</keyword>
<evidence type="ECO:0000256" key="4">
    <source>
        <dbReference type="ARBA" id="ARBA00023065"/>
    </source>
</evidence>
<evidence type="ECO:0000313" key="9">
    <source>
        <dbReference type="Proteomes" id="UP000182517"/>
    </source>
</evidence>
<protein>
    <recommendedName>
        <fullName evidence="7">ATP synthase subunit delta</fullName>
    </recommendedName>
    <alternativeName>
        <fullName evidence="7">ATP synthase F(1) sector subunit delta</fullName>
    </alternativeName>
    <alternativeName>
        <fullName evidence="7">F-type ATPase subunit delta</fullName>
        <shortName evidence="7">F-ATPase subunit delta</shortName>
    </alternativeName>
</protein>
<keyword evidence="9" id="KW-1185">Reference proteome</keyword>
<proteinExistence type="inferred from homology"/>
<dbReference type="EMBL" id="CP015519">
    <property type="protein sequence ID" value="APG28212.1"/>
    <property type="molecule type" value="Genomic_DNA"/>
</dbReference>
<evidence type="ECO:0000313" key="8">
    <source>
        <dbReference type="EMBL" id="APG28212.1"/>
    </source>
</evidence>
<gene>
    <name evidence="7" type="primary">atpH</name>
    <name evidence="8" type="ORF">A7E78_10350</name>
</gene>
<dbReference type="Gene3D" id="1.10.520.20">
    <property type="entry name" value="N-terminal domain of the delta subunit of the F1F0-ATP synthase"/>
    <property type="match status" value="1"/>
</dbReference>
<dbReference type="HAMAP" id="MF_01416">
    <property type="entry name" value="ATP_synth_delta_bact"/>
    <property type="match status" value="1"/>
</dbReference>
<organism evidence="8 9">
    <name type="scientific">Syntrophotalea acetylenivorans</name>
    <dbReference type="NCBI Taxonomy" id="1842532"/>
    <lineage>
        <taxon>Bacteria</taxon>
        <taxon>Pseudomonadati</taxon>
        <taxon>Thermodesulfobacteriota</taxon>
        <taxon>Desulfuromonadia</taxon>
        <taxon>Desulfuromonadales</taxon>
        <taxon>Syntrophotaleaceae</taxon>
        <taxon>Syntrophotalea</taxon>
    </lineage>
</organism>
<comment type="subcellular location">
    <subcellularLocation>
        <location evidence="7">Cell membrane</location>
        <topology evidence="7">Peripheral membrane protein</topology>
    </subcellularLocation>
    <subcellularLocation>
        <location evidence="1">Membrane</location>
    </subcellularLocation>
</comment>
<dbReference type="GO" id="GO:0045259">
    <property type="term" value="C:proton-transporting ATP synthase complex"/>
    <property type="evidence" value="ECO:0007669"/>
    <property type="project" value="UniProtKB-KW"/>
</dbReference>
<dbReference type="Pfam" id="PF00213">
    <property type="entry name" value="OSCP"/>
    <property type="match status" value="1"/>
</dbReference>
<keyword evidence="7" id="KW-0139">CF(1)</keyword>
<comment type="function">
    <text evidence="7">F(1)F(0) ATP synthase produces ATP from ADP in the presence of a proton or sodium gradient. F-type ATPases consist of two structural domains, F(1) containing the extramembraneous catalytic core and F(0) containing the membrane proton channel, linked together by a central stalk and a peripheral stalk. During catalysis, ATP synthesis in the catalytic domain of F(1) is coupled via a rotary mechanism of the central stalk subunits to proton translocation.</text>
</comment>
<keyword evidence="6 7" id="KW-0066">ATP synthesis</keyword>
<dbReference type="GO" id="GO:0005886">
    <property type="term" value="C:plasma membrane"/>
    <property type="evidence" value="ECO:0007669"/>
    <property type="project" value="UniProtKB-SubCell"/>
</dbReference>
<reference evidence="8 9" key="1">
    <citation type="journal article" date="2017" name="Genome Announc.">
        <title>Complete Genome Sequences of Two Acetylene-Fermenting Pelobacter acetylenicus Strains.</title>
        <authorList>
            <person name="Sutton J.M."/>
            <person name="Baesman S.M."/>
            <person name="Fierst J.L."/>
            <person name="Poret-Peterson A.T."/>
            <person name="Oremland R.S."/>
            <person name="Dunlap D.S."/>
            <person name="Akob D.M."/>
        </authorList>
    </citation>
    <scope>NUCLEOTIDE SEQUENCE [LARGE SCALE GENOMIC DNA]</scope>
    <source>
        <strain evidence="8 9">SFB93</strain>
    </source>
</reference>
<dbReference type="NCBIfam" id="TIGR01145">
    <property type="entry name" value="ATP_synt_delta"/>
    <property type="match status" value="1"/>
</dbReference>
<keyword evidence="7" id="KW-1003">Cell membrane</keyword>
<dbReference type="STRING" id="1842532.A7E78_10350"/>
<keyword evidence="5 7" id="KW-0472">Membrane</keyword>